<reference evidence="2 3" key="1">
    <citation type="journal article" date="2023" name="Sci. Data">
        <title>Genome assembly of the Korean intertidal mud-creeper Batillaria attramentaria.</title>
        <authorList>
            <person name="Patra A.K."/>
            <person name="Ho P.T."/>
            <person name="Jun S."/>
            <person name="Lee S.J."/>
            <person name="Kim Y."/>
            <person name="Won Y.J."/>
        </authorList>
    </citation>
    <scope>NUCLEOTIDE SEQUENCE [LARGE SCALE GENOMIC DNA]</scope>
    <source>
        <strain evidence="2">Wonlab-2016</strain>
    </source>
</reference>
<keyword evidence="3" id="KW-1185">Reference proteome</keyword>
<evidence type="ECO:0000313" key="2">
    <source>
        <dbReference type="EMBL" id="KAK7501121.1"/>
    </source>
</evidence>
<sequence length="139" mass="15628">MNIALGSCNTTICLTPDAEILPQSKALKHSSRGSKRTKYTAEVLHCGWPLKQIKMQTNILTSAPQQRRQVLKCTFDTYTAIAPIFQRGTVYEIHVRQHFNEPHLEPYPTPAESVSRSKQPSNSRNCLDEGSKQLRMSSG</sequence>
<proteinExistence type="predicted"/>
<name>A0ABD0LPP7_9CAEN</name>
<evidence type="ECO:0000256" key="1">
    <source>
        <dbReference type="SAM" id="MobiDB-lite"/>
    </source>
</evidence>
<accession>A0ABD0LPP7</accession>
<feature type="region of interest" description="Disordered" evidence="1">
    <location>
        <begin position="102"/>
        <end position="139"/>
    </location>
</feature>
<dbReference type="AlphaFoldDB" id="A0ABD0LPP7"/>
<dbReference type="EMBL" id="JACVVK020000033">
    <property type="protein sequence ID" value="KAK7501121.1"/>
    <property type="molecule type" value="Genomic_DNA"/>
</dbReference>
<dbReference type="Proteomes" id="UP001519460">
    <property type="component" value="Unassembled WGS sequence"/>
</dbReference>
<gene>
    <name evidence="2" type="ORF">BaRGS_00007606</name>
</gene>
<organism evidence="2 3">
    <name type="scientific">Batillaria attramentaria</name>
    <dbReference type="NCBI Taxonomy" id="370345"/>
    <lineage>
        <taxon>Eukaryota</taxon>
        <taxon>Metazoa</taxon>
        <taxon>Spiralia</taxon>
        <taxon>Lophotrochozoa</taxon>
        <taxon>Mollusca</taxon>
        <taxon>Gastropoda</taxon>
        <taxon>Caenogastropoda</taxon>
        <taxon>Sorbeoconcha</taxon>
        <taxon>Cerithioidea</taxon>
        <taxon>Batillariidae</taxon>
        <taxon>Batillaria</taxon>
    </lineage>
</organism>
<comment type="caution">
    <text evidence="2">The sequence shown here is derived from an EMBL/GenBank/DDBJ whole genome shotgun (WGS) entry which is preliminary data.</text>
</comment>
<evidence type="ECO:0000313" key="3">
    <source>
        <dbReference type="Proteomes" id="UP001519460"/>
    </source>
</evidence>
<protein>
    <submittedName>
        <fullName evidence="2">Uncharacterized protein</fullName>
    </submittedName>
</protein>
<feature type="compositionally biased region" description="Polar residues" evidence="1">
    <location>
        <begin position="112"/>
        <end position="125"/>
    </location>
</feature>